<evidence type="ECO:0000256" key="1">
    <source>
        <dbReference type="SAM" id="SignalP"/>
    </source>
</evidence>
<reference evidence="2" key="1">
    <citation type="submission" date="2020-03" db="EMBL/GenBank/DDBJ databases">
        <authorList>
            <person name="Weist P."/>
        </authorList>
    </citation>
    <scope>NUCLEOTIDE SEQUENCE</scope>
</reference>
<evidence type="ECO:0000313" key="2">
    <source>
        <dbReference type="EMBL" id="CAB1426655.1"/>
    </source>
</evidence>
<sequence length="116" mass="12543">MSIYGKQAAPGVFATKVVVVLFGFPGVCGLHPSSPRCHGRVFSSSHKAATSDSPWQQCHTSAIEPCDLTMALFTGFQDLHTSKRGESWESSHACLPTILYLELITYRSTASAERPG</sequence>
<keyword evidence="1" id="KW-0732">Signal</keyword>
<feature type="chain" id="PRO_5040430592" description="Secreted protein" evidence="1">
    <location>
        <begin position="30"/>
        <end position="116"/>
    </location>
</feature>
<dbReference type="AlphaFoldDB" id="A0A9N7U948"/>
<comment type="caution">
    <text evidence="2">The sequence shown here is derived from an EMBL/GenBank/DDBJ whole genome shotgun (WGS) entry which is preliminary data.</text>
</comment>
<protein>
    <recommendedName>
        <fullName evidence="4">Secreted protein</fullName>
    </recommendedName>
</protein>
<evidence type="ECO:0000313" key="3">
    <source>
        <dbReference type="Proteomes" id="UP001153269"/>
    </source>
</evidence>
<dbReference type="Proteomes" id="UP001153269">
    <property type="component" value="Unassembled WGS sequence"/>
</dbReference>
<gene>
    <name evidence="2" type="ORF">PLEPLA_LOCUS14593</name>
</gene>
<feature type="signal peptide" evidence="1">
    <location>
        <begin position="1"/>
        <end position="29"/>
    </location>
</feature>
<name>A0A9N7U948_PLEPL</name>
<accession>A0A9N7U948</accession>
<organism evidence="2 3">
    <name type="scientific">Pleuronectes platessa</name>
    <name type="common">European plaice</name>
    <dbReference type="NCBI Taxonomy" id="8262"/>
    <lineage>
        <taxon>Eukaryota</taxon>
        <taxon>Metazoa</taxon>
        <taxon>Chordata</taxon>
        <taxon>Craniata</taxon>
        <taxon>Vertebrata</taxon>
        <taxon>Euteleostomi</taxon>
        <taxon>Actinopterygii</taxon>
        <taxon>Neopterygii</taxon>
        <taxon>Teleostei</taxon>
        <taxon>Neoteleostei</taxon>
        <taxon>Acanthomorphata</taxon>
        <taxon>Carangaria</taxon>
        <taxon>Pleuronectiformes</taxon>
        <taxon>Pleuronectoidei</taxon>
        <taxon>Pleuronectidae</taxon>
        <taxon>Pleuronectes</taxon>
    </lineage>
</organism>
<evidence type="ECO:0008006" key="4">
    <source>
        <dbReference type="Google" id="ProtNLM"/>
    </source>
</evidence>
<keyword evidence="3" id="KW-1185">Reference proteome</keyword>
<dbReference type="EMBL" id="CADEAL010000902">
    <property type="protein sequence ID" value="CAB1426655.1"/>
    <property type="molecule type" value="Genomic_DNA"/>
</dbReference>
<proteinExistence type="predicted"/>